<organism evidence="3 4">
    <name type="scientific">Senna tora</name>
    <dbReference type="NCBI Taxonomy" id="362788"/>
    <lineage>
        <taxon>Eukaryota</taxon>
        <taxon>Viridiplantae</taxon>
        <taxon>Streptophyta</taxon>
        <taxon>Embryophyta</taxon>
        <taxon>Tracheophyta</taxon>
        <taxon>Spermatophyta</taxon>
        <taxon>Magnoliopsida</taxon>
        <taxon>eudicotyledons</taxon>
        <taxon>Gunneridae</taxon>
        <taxon>Pentapetalae</taxon>
        <taxon>rosids</taxon>
        <taxon>fabids</taxon>
        <taxon>Fabales</taxon>
        <taxon>Fabaceae</taxon>
        <taxon>Caesalpinioideae</taxon>
        <taxon>Cassia clade</taxon>
        <taxon>Senna</taxon>
    </lineage>
</organism>
<dbReference type="Proteomes" id="UP000634136">
    <property type="component" value="Unassembled WGS sequence"/>
</dbReference>
<dbReference type="AlphaFoldDB" id="A0A834SQR7"/>
<evidence type="ECO:0000313" key="3">
    <source>
        <dbReference type="EMBL" id="KAF7807300.1"/>
    </source>
</evidence>
<reference evidence="3" key="1">
    <citation type="submission" date="2020-09" db="EMBL/GenBank/DDBJ databases">
        <title>Genome-Enabled Discovery of Anthraquinone Biosynthesis in Senna tora.</title>
        <authorList>
            <person name="Kang S.-H."/>
            <person name="Pandey R.P."/>
            <person name="Lee C.-M."/>
            <person name="Sim J.-S."/>
            <person name="Jeong J.-T."/>
            <person name="Choi B.-S."/>
            <person name="Jung M."/>
            <person name="Ginzburg D."/>
            <person name="Zhao K."/>
            <person name="Won S.Y."/>
            <person name="Oh T.-J."/>
            <person name="Yu Y."/>
            <person name="Kim N.-H."/>
            <person name="Lee O.R."/>
            <person name="Lee T.-H."/>
            <person name="Bashyal P."/>
            <person name="Kim T.-S."/>
            <person name="Lee W.-H."/>
            <person name="Kawkins C."/>
            <person name="Kim C.-K."/>
            <person name="Kim J.S."/>
            <person name="Ahn B.O."/>
            <person name="Rhee S.Y."/>
            <person name="Sohng J.K."/>
        </authorList>
    </citation>
    <scope>NUCLEOTIDE SEQUENCE</scope>
    <source>
        <tissue evidence="3">Leaf</tissue>
    </source>
</reference>
<dbReference type="PANTHER" id="PTHR31099:SF42">
    <property type="entry name" value="AMINOTRANSFERASE-LIKE PLANT MOBILE DOMAIN-CONTAINING PROTEIN"/>
    <property type="match status" value="1"/>
</dbReference>
<accession>A0A834SQR7</accession>
<dbReference type="Pfam" id="PF04195">
    <property type="entry name" value="Transposase_28"/>
    <property type="match status" value="1"/>
</dbReference>
<dbReference type="EMBL" id="JAAIUW010000012">
    <property type="protein sequence ID" value="KAF7807300.1"/>
    <property type="molecule type" value="Genomic_DNA"/>
</dbReference>
<keyword evidence="3" id="KW-0436">Ligase</keyword>
<sequence length="510" mass="57483">MTMARTPCRHFVSCRSLLNRHTSWNALSSPSIPGSPDIRVHAKDSPMAVDRDPFSEESFRASVESRPPLHASQAFLENAIKFHFCVANHPFLIPLLGHDGIGFLFFVFVAEVIGVVPPFSDFVVSFLNCINVCPAQLAPNAWVFLWSFEEICESVRVEPSLRFFFYLFQVQLRSAQDIVFIRHATQFPVLFHISRNVHGWGGRFVRISTVADLCPFWFCADLQPLFPLHWSAFHSPPPVPLSSLSETERAAIAVLTTRCPCNMGDFFGKAQYNLFFFPMVRMLTYVFFQQLVLMHSLGSRGRTPSATLVIRSSPPAEGSIFERLCSRCTKEEANEEVPRHSKKEPAVESSRRQGKSLWKRRRRRGPMFIRGLDLLRMDSEQEGLTRTIRFCASLLYKALSGLRGVGALVGSAESKIATYNSLHARDMLRQASTLGDFSGVRQELAGARQTIRELEEALGAKNSVSPRCFAQVLVILARPEPVLHRPSPPPGFDPLVKKSKEQEDSEDDHF</sequence>
<dbReference type="InterPro" id="IPR007321">
    <property type="entry name" value="Transposase_28"/>
</dbReference>
<evidence type="ECO:0000313" key="4">
    <source>
        <dbReference type="Proteomes" id="UP000634136"/>
    </source>
</evidence>
<dbReference type="OrthoDB" id="1436751at2759"/>
<feature type="compositionally biased region" description="Basic and acidic residues" evidence="1">
    <location>
        <begin position="332"/>
        <end position="351"/>
    </location>
</feature>
<feature type="compositionally biased region" description="Basic and acidic residues" evidence="1">
    <location>
        <begin position="495"/>
        <end position="510"/>
    </location>
</feature>
<protein>
    <submittedName>
        <fullName evidence="3">DNA ligase 1-like</fullName>
    </submittedName>
</protein>
<feature type="region of interest" description="Disordered" evidence="1">
    <location>
        <begin position="483"/>
        <end position="510"/>
    </location>
</feature>
<comment type="caution">
    <text evidence="3">The sequence shown here is derived from an EMBL/GenBank/DDBJ whole genome shotgun (WGS) entry which is preliminary data.</text>
</comment>
<dbReference type="GO" id="GO:0016874">
    <property type="term" value="F:ligase activity"/>
    <property type="evidence" value="ECO:0007669"/>
    <property type="project" value="UniProtKB-KW"/>
</dbReference>
<feature type="region of interest" description="Disordered" evidence="1">
    <location>
        <begin position="332"/>
        <end position="359"/>
    </location>
</feature>
<dbReference type="PANTHER" id="PTHR31099">
    <property type="entry name" value="OS06G0165300 PROTEIN"/>
    <property type="match status" value="1"/>
</dbReference>
<evidence type="ECO:0000259" key="2">
    <source>
        <dbReference type="Pfam" id="PF04195"/>
    </source>
</evidence>
<keyword evidence="4" id="KW-1185">Reference proteome</keyword>
<name>A0A834SQR7_9FABA</name>
<proteinExistence type="predicted"/>
<feature type="domain" description="Transposase (putative) gypsy type" evidence="2">
    <location>
        <begin position="113"/>
        <end position="171"/>
    </location>
</feature>
<evidence type="ECO:0000256" key="1">
    <source>
        <dbReference type="SAM" id="MobiDB-lite"/>
    </source>
</evidence>
<gene>
    <name evidence="3" type="ORF">G2W53_039461</name>
</gene>